<dbReference type="InterPro" id="IPR048198">
    <property type="entry name" value="YtrI"/>
</dbReference>
<dbReference type="NCBIfam" id="NF041479">
    <property type="entry name" value="spor_membprot_YtrI"/>
    <property type="match status" value="1"/>
</dbReference>
<evidence type="ECO:0000256" key="2">
    <source>
        <dbReference type="SAM" id="Phobius"/>
    </source>
</evidence>
<comment type="caution">
    <text evidence="4">The sequence shown here is derived from an EMBL/GenBank/DDBJ whole genome shotgun (WGS) entry which is preliminary data.</text>
</comment>
<keyword evidence="2" id="KW-0812">Transmembrane</keyword>
<organism evidence="4 5">
    <name type="scientific">Ectobacillus antri</name>
    <dbReference type="NCBI Taxonomy" id="2486280"/>
    <lineage>
        <taxon>Bacteria</taxon>
        <taxon>Bacillati</taxon>
        <taxon>Bacillota</taxon>
        <taxon>Bacilli</taxon>
        <taxon>Bacillales</taxon>
        <taxon>Bacillaceae</taxon>
        <taxon>Ectobacillus</taxon>
    </lineage>
</organism>
<dbReference type="EMBL" id="JARULN010000003">
    <property type="protein sequence ID" value="MDG5753574.1"/>
    <property type="molecule type" value="Genomic_DNA"/>
</dbReference>
<evidence type="ECO:0000256" key="1">
    <source>
        <dbReference type="SAM" id="Coils"/>
    </source>
</evidence>
<reference evidence="4 5" key="1">
    <citation type="submission" date="2023-04" db="EMBL/GenBank/DDBJ databases">
        <title>Ectobacillus antri isolated from activated sludge.</title>
        <authorList>
            <person name="Yan P."/>
            <person name="Liu X."/>
        </authorList>
    </citation>
    <scope>NUCLEOTIDE SEQUENCE [LARGE SCALE GENOMIC DNA]</scope>
    <source>
        <strain evidence="4 5">C18H</strain>
    </source>
</reference>
<protein>
    <recommendedName>
        <fullName evidence="3">Sporulation membrane protein YtrI C-terminal domain-containing protein</fullName>
    </recommendedName>
</protein>
<sequence>MRIPPLYRFPLWRVAFASMVIGGIISWGILLFVYGELQEKQQRLLLMQQNEINQLEKAYHHLMEDKQRSNEEIRKTLTVQDIQIEIINHDELRLDSLAVHSLTTDIKGELQNLLNKSVSTVADHKELLCKAIENKIYKRDEFLYRFEVRTIYFDTTLNISLKIGRA</sequence>
<feature type="transmembrane region" description="Helical" evidence="2">
    <location>
        <begin position="12"/>
        <end position="34"/>
    </location>
</feature>
<dbReference type="InterPro" id="IPR058620">
    <property type="entry name" value="YtrI_C"/>
</dbReference>
<proteinExistence type="predicted"/>
<feature type="coiled-coil region" evidence="1">
    <location>
        <begin position="38"/>
        <end position="72"/>
    </location>
</feature>
<gene>
    <name evidence="4" type="ORF">P6P90_06235</name>
</gene>
<evidence type="ECO:0000313" key="4">
    <source>
        <dbReference type="EMBL" id="MDG5753574.1"/>
    </source>
</evidence>
<name>A0ABT6H4C8_9BACI</name>
<keyword evidence="2" id="KW-1133">Transmembrane helix</keyword>
<keyword evidence="2" id="KW-0472">Membrane</keyword>
<keyword evidence="5" id="KW-1185">Reference proteome</keyword>
<dbReference type="RefSeq" id="WP_278018022.1">
    <property type="nucleotide sequence ID" value="NZ_JARRRY010000002.1"/>
</dbReference>
<evidence type="ECO:0000313" key="5">
    <source>
        <dbReference type="Proteomes" id="UP001218246"/>
    </source>
</evidence>
<evidence type="ECO:0000259" key="3">
    <source>
        <dbReference type="Pfam" id="PF26347"/>
    </source>
</evidence>
<accession>A0ABT6H4C8</accession>
<dbReference type="Pfam" id="PF26347">
    <property type="entry name" value="YtrI_sporulation"/>
    <property type="match status" value="1"/>
</dbReference>
<feature type="domain" description="Sporulation membrane protein YtrI C-terminal" evidence="3">
    <location>
        <begin position="80"/>
        <end position="163"/>
    </location>
</feature>
<keyword evidence="1" id="KW-0175">Coiled coil</keyword>
<dbReference type="Proteomes" id="UP001218246">
    <property type="component" value="Unassembled WGS sequence"/>
</dbReference>